<protein>
    <submittedName>
        <fullName evidence="1">Uncharacterized protein</fullName>
    </submittedName>
</protein>
<comment type="caution">
    <text evidence="1">The sequence shown here is derived from an EMBL/GenBank/DDBJ whole genome shotgun (WGS) entry which is preliminary data.</text>
</comment>
<evidence type="ECO:0000313" key="2">
    <source>
        <dbReference type="Proteomes" id="UP000321400"/>
    </source>
</evidence>
<dbReference type="STRING" id="442899.SAMN05720591_11546"/>
<dbReference type="AlphaFoldDB" id="A0A511X1Y7"/>
<sequence>MEQGLTIVDERNQELILIFICSEIYRCIVAKHAKFRRLLGSFHHVYYKYLTDRRSDKIPNVLSDLNYTDFIL</sequence>
<name>A0A511X1Y7_9BACI</name>
<proteinExistence type="predicted"/>
<accession>A0A511X1Y7</accession>
<evidence type="ECO:0000313" key="1">
    <source>
        <dbReference type="EMBL" id="GEN56940.1"/>
    </source>
</evidence>
<dbReference type="RefSeq" id="WP_089801841.1">
    <property type="nucleotide sequence ID" value="NZ_BJYE01000015.1"/>
</dbReference>
<keyword evidence="2" id="KW-1185">Reference proteome</keyword>
<gene>
    <name evidence="1" type="ORF">HAL01_14040</name>
</gene>
<organism evidence="1 2">
    <name type="scientific">Halolactibacillus alkaliphilus</name>
    <dbReference type="NCBI Taxonomy" id="442899"/>
    <lineage>
        <taxon>Bacteria</taxon>
        <taxon>Bacillati</taxon>
        <taxon>Bacillota</taxon>
        <taxon>Bacilli</taxon>
        <taxon>Bacillales</taxon>
        <taxon>Bacillaceae</taxon>
        <taxon>Halolactibacillus</taxon>
    </lineage>
</organism>
<dbReference type="Proteomes" id="UP000321400">
    <property type="component" value="Unassembled WGS sequence"/>
</dbReference>
<dbReference type="EMBL" id="BJYE01000015">
    <property type="protein sequence ID" value="GEN56940.1"/>
    <property type="molecule type" value="Genomic_DNA"/>
</dbReference>
<reference evidence="1 2" key="1">
    <citation type="submission" date="2019-07" db="EMBL/GenBank/DDBJ databases">
        <title>Whole genome shotgun sequence of Halolactibacillus alkaliphilus NBRC 103919.</title>
        <authorList>
            <person name="Hosoyama A."/>
            <person name="Uohara A."/>
            <person name="Ohji S."/>
            <person name="Ichikawa N."/>
        </authorList>
    </citation>
    <scope>NUCLEOTIDE SEQUENCE [LARGE SCALE GENOMIC DNA]</scope>
    <source>
        <strain evidence="1 2">NBRC 103919</strain>
    </source>
</reference>